<evidence type="ECO:0000259" key="2">
    <source>
        <dbReference type="SMART" id="SM01349"/>
    </source>
</evidence>
<evidence type="ECO:0000313" key="3">
    <source>
        <dbReference type="Proteomes" id="UP000694941"/>
    </source>
</evidence>
<reference evidence="4" key="1">
    <citation type="submission" date="2025-08" db="UniProtKB">
        <authorList>
            <consortium name="RefSeq"/>
        </authorList>
    </citation>
    <scope>IDENTIFICATION</scope>
    <source>
        <tissue evidence="4">Muscle</tissue>
    </source>
</reference>
<gene>
    <name evidence="4" type="primary">LOC111086551</name>
</gene>
<name>A0ABM1SPC7_LIMPO</name>
<proteinExistence type="predicted"/>
<dbReference type="PANTHER" id="PTHR21567:SF87">
    <property type="entry name" value="CRESCERIN-LIKE PROTEIN CHE-12"/>
    <property type="match status" value="1"/>
</dbReference>
<keyword evidence="3" id="KW-1185">Reference proteome</keyword>
<dbReference type="SMART" id="SM01349">
    <property type="entry name" value="TOG"/>
    <property type="match status" value="1"/>
</dbReference>
<dbReference type="GeneID" id="111086551"/>
<dbReference type="Gene3D" id="1.25.10.10">
    <property type="entry name" value="Leucine-rich Repeat Variant"/>
    <property type="match status" value="1"/>
</dbReference>
<dbReference type="InterPro" id="IPR016024">
    <property type="entry name" value="ARM-type_fold"/>
</dbReference>
<sequence>MAAVLPGRAVSTQSLPTRTPKKVPVVSGALSERGNNDGTGPFTNPQSALKTALKTITSDDWQQKVDAMNDIERLAAHHPQDLQMELHSVVLALLPEVRNLRSSVSRMAINTLGELFQTFKRHMETDLDLITKTLLHKSGENIGFIREDIDNTMRHLVEGVSSQKAALAIVAGGASHRNPAVRKTAAQLLSVTVEKLGSARCLTGCKDVAEKVLPATASFVMDCSPLARYYGRKIFFILMEHPDFESSLQKSVSASTIRNISSILDSIRRKGIGEMPKEGFSANSSKTNLSRSRLLRSKN</sequence>
<dbReference type="InterPro" id="IPR024395">
    <property type="entry name" value="CLASP_N_dom"/>
</dbReference>
<organism evidence="3 4">
    <name type="scientific">Limulus polyphemus</name>
    <name type="common">Atlantic horseshoe crab</name>
    <dbReference type="NCBI Taxonomy" id="6850"/>
    <lineage>
        <taxon>Eukaryota</taxon>
        <taxon>Metazoa</taxon>
        <taxon>Ecdysozoa</taxon>
        <taxon>Arthropoda</taxon>
        <taxon>Chelicerata</taxon>
        <taxon>Merostomata</taxon>
        <taxon>Xiphosura</taxon>
        <taxon>Limulidae</taxon>
        <taxon>Limulus</taxon>
    </lineage>
</organism>
<dbReference type="Pfam" id="PF12348">
    <property type="entry name" value="CLASP_N"/>
    <property type="match status" value="1"/>
</dbReference>
<dbReference type="InterPro" id="IPR034085">
    <property type="entry name" value="TOG"/>
</dbReference>
<dbReference type="Proteomes" id="UP000694941">
    <property type="component" value="Unplaced"/>
</dbReference>
<accession>A0ABM1SPC7</accession>
<feature type="domain" description="TOG" evidence="2">
    <location>
        <begin position="41"/>
        <end position="277"/>
    </location>
</feature>
<evidence type="ECO:0000313" key="4">
    <source>
        <dbReference type="RefSeq" id="XP_022245483.1"/>
    </source>
</evidence>
<dbReference type="SUPFAM" id="SSF48371">
    <property type="entry name" value="ARM repeat"/>
    <property type="match status" value="1"/>
</dbReference>
<dbReference type="RefSeq" id="XP_022245483.1">
    <property type="nucleotide sequence ID" value="XM_022389775.1"/>
</dbReference>
<protein>
    <submittedName>
        <fullName evidence="4">TOG array regulator of axonemal microtubules protein 1-like</fullName>
    </submittedName>
</protein>
<dbReference type="PANTHER" id="PTHR21567">
    <property type="entry name" value="CLASP"/>
    <property type="match status" value="1"/>
</dbReference>
<dbReference type="InterPro" id="IPR011989">
    <property type="entry name" value="ARM-like"/>
</dbReference>
<feature type="region of interest" description="Disordered" evidence="1">
    <location>
        <begin position="1"/>
        <end position="44"/>
    </location>
</feature>
<evidence type="ECO:0000256" key="1">
    <source>
        <dbReference type="SAM" id="MobiDB-lite"/>
    </source>
</evidence>